<dbReference type="Proteomes" id="UP000281128">
    <property type="component" value="Unassembled WGS sequence"/>
</dbReference>
<comment type="caution">
    <text evidence="2">The sequence shown here is derived from an EMBL/GenBank/DDBJ whole genome shotgun (WGS) entry which is preliminary data.</text>
</comment>
<evidence type="ECO:0008006" key="4">
    <source>
        <dbReference type="Google" id="ProtNLM"/>
    </source>
</evidence>
<accession>A0A3A8ATL9</accession>
<keyword evidence="1" id="KW-0732">Signal</keyword>
<name>A0A3A8ATL9_9RHOB</name>
<proteinExistence type="predicted"/>
<protein>
    <recommendedName>
        <fullName evidence="4">AAA+ family ATPase</fullName>
    </recommendedName>
</protein>
<feature type="chain" id="PRO_5017407263" description="AAA+ family ATPase" evidence="1">
    <location>
        <begin position="21"/>
        <end position="121"/>
    </location>
</feature>
<gene>
    <name evidence="2" type="ORF">D6850_08640</name>
</gene>
<sequence>MKRIVTLAAIGFLAAAPVQAQEAEDDGFSLMEEGARLLFEGLSREMEPTLRDLMGLTEEMEPKLREFAQKMGPALADIMGKIDDLSAYHVPEMLPNGDIIIRRKTPEERIEPPAPGEEIEI</sequence>
<evidence type="ECO:0000256" key="1">
    <source>
        <dbReference type="SAM" id="SignalP"/>
    </source>
</evidence>
<dbReference type="EMBL" id="RAPE01000002">
    <property type="protein sequence ID" value="RKF14924.1"/>
    <property type="molecule type" value="Genomic_DNA"/>
</dbReference>
<dbReference type="AlphaFoldDB" id="A0A3A8ATL9"/>
<keyword evidence="3" id="KW-1185">Reference proteome</keyword>
<feature type="signal peptide" evidence="1">
    <location>
        <begin position="1"/>
        <end position="20"/>
    </location>
</feature>
<evidence type="ECO:0000313" key="3">
    <source>
        <dbReference type="Proteomes" id="UP000281128"/>
    </source>
</evidence>
<organism evidence="2 3">
    <name type="scientific">Roseovarius spongiae</name>
    <dbReference type="NCBI Taxonomy" id="2320272"/>
    <lineage>
        <taxon>Bacteria</taxon>
        <taxon>Pseudomonadati</taxon>
        <taxon>Pseudomonadota</taxon>
        <taxon>Alphaproteobacteria</taxon>
        <taxon>Rhodobacterales</taxon>
        <taxon>Roseobacteraceae</taxon>
        <taxon>Roseovarius</taxon>
    </lineage>
</organism>
<dbReference type="RefSeq" id="WP_121165880.1">
    <property type="nucleotide sequence ID" value="NZ_RAPE01000002.1"/>
</dbReference>
<reference evidence="2 3" key="1">
    <citation type="submission" date="2018-09" db="EMBL/GenBank/DDBJ databases">
        <title>Roseovarius spongiae sp. nov., isolated from a marine sponge.</title>
        <authorList>
            <person name="Zhuang L."/>
            <person name="Luo L."/>
        </authorList>
    </citation>
    <scope>NUCLEOTIDE SEQUENCE [LARGE SCALE GENOMIC DNA]</scope>
    <source>
        <strain evidence="2 3">HN-E21</strain>
    </source>
</reference>
<dbReference type="OrthoDB" id="7308154at2"/>
<evidence type="ECO:0000313" key="2">
    <source>
        <dbReference type="EMBL" id="RKF14924.1"/>
    </source>
</evidence>